<keyword evidence="12" id="KW-1185">Reference proteome</keyword>
<dbReference type="GO" id="GO:0004722">
    <property type="term" value="F:protein serine/threonine phosphatase activity"/>
    <property type="evidence" value="ECO:0007669"/>
    <property type="project" value="UniProtKB-EC"/>
</dbReference>
<evidence type="ECO:0000313" key="12">
    <source>
        <dbReference type="Proteomes" id="UP000238479"/>
    </source>
</evidence>
<gene>
    <name evidence="11" type="ORF">RchiOBHm_Chr7g0194961</name>
</gene>
<accession>A0A2P6P667</accession>
<proteinExistence type="inferred from homology"/>
<sequence length="154" mass="16746">MKDAVAVTKLDEHHFFAVYDGHGGSSVSNACRDRLHQLLAQEVEPWIRGRDSTGGVDWEKALASCFTKMDNEVGAAAAEMEGCVNTVGSSAVVAIIGKEEIVVANSSNSRVVLCRDGVAIPLSRDHNPDRPDEKARVEAVMRSKQAHNLTLKYR</sequence>
<evidence type="ECO:0000259" key="10">
    <source>
        <dbReference type="PROSITE" id="PS51746"/>
    </source>
</evidence>
<dbReference type="InterPro" id="IPR001932">
    <property type="entry name" value="PPM-type_phosphatase-like_dom"/>
</dbReference>
<dbReference type="PROSITE" id="PS01032">
    <property type="entry name" value="PPM_1"/>
    <property type="match status" value="1"/>
</dbReference>
<dbReference type="AlphaFoldDB" id="A0A2P6P667"/>
<evidence type="ECO:0000256" key="2">
    <source>
        <dbReference type="ARBA" id="ARBA00001946"/>
    </source>
</evidence>
<keyword evidence="4" id="KW-0479">Metal-binding</keyword>
<keyword evidence="6" id="KW-0460">Magnesium</keyword>
<evidence type="ECO:0000256" key="1">
    <source>
        <dbReference type="ARBA" id="ARBA00001936"/>
    </source>
</evidence>
<evidence type="ECO:0000256" key="8">
    <source>
        <dbReference type="ARBA" id="ARBA00023211"/>
    </source>
</evidence>
<keyword evidence="5 9" id="KW-0378">Hydrolase</keyword>
<dbReference type="GO" id="GO:0046872">
    <property type="term" value="F:metal ion binding"/>
    <property type="evidence" value="ECO:0007669"/>
    <property type="project" value="UniProtKB-KW"/>
</dbReference>
<reference evidence="11 12" key="1">
    <citation type="journal article" date="2018" name="Nat. Genet.">
        <title>The Rosa genome provides new insights in the design of modern roses.</title>
        <authorList>
            <person name="Bendahmane M."/>
        </authorList>
    </citation>
    <scope>NUCLEOTIDE SEQUENCE [LARGE SCALE GENOMIC DNA]</scope>
    <source>
        <strain evidence="12">cv. Old Blush</strain>
    </source>
</reference>
<dbReference type="InterPro" id="IPR036457">
    <property type="entry name" value="PPM-type-like_dom_sf"/>
</dbReference>
<evidence type="ECO:0000256" key="6">
    <source>
        <dbReference type="ARBA" id="ARBA00022842"/>
    </source>
</evidence>
<comment type="caution">
    <text evidence="11">The sequence shown here is derived from an EMBL/GenBank/DDBJ whole genome shotgun (WGS) entry which is preliminary data.</text>
</comment>
<dbReference type="Gramene" id="PRQ17435">
    <property type="protein sequence ID" value="PRQ17435"/>
    <property type="gene ID" value="RchiOBHm_Chr7g0194961"/>
</dbReference>
<dbReference type="SMART" id="SM00332">
    <property type="entry name" value="PP2Cc"/>
    <property type="match status" value="1"/>
</dbReference>
<dbReference type="InterPro" id="IPR015655">
    <property type="entry name" value="PP2C"/>
</dbReference>
<evidence type="ECO:0000256" key="4">
    <source>
        <dbReference type="ARBA" id="ARBA00022723"/>
    </source>
</evidence>
<protein>
    <recommendedName>
        <fullName evidence="3">protein-serine/threonine phosphatase</fullName>
        <ecNumber evidence="3">3.1.3.16</ecNumber>
    </recommendedName>
</protein>
<keyword evidence="7 9" id="KW-0904">Protein phosphatase</keyword>
<keyword evidence="8" id="KW-0464">Manganese</keyword>
<comment type="cofactor">
    <cofactor evidence="1">
        <name>Mn(2+)</name>
        <dbReference type="ChEBI" id="CHEBI:29035"/>
    </cofactor>
</comment>
<dbReference type="EMBL" id="PDCK01000045">
    <property type="protein sequence ID" value="PRQ17435.1"/>
    <property type="molecule type" value="Genomic_DNA"/>
</dbReference>
<feature type="domain" description="PPM-type phosphatase" evidence="10">
    <location>
        <begin position="1"/>
        <end position="154"/>
    </location>
</feature>
<dbReference type="STRING" id="74649.A0A2P6P667"/>
<evidence type="ECO:0000256" key="7">
    <source>
        <dbReference type="ARBA" id="ARBA00022912"/>
    </source>
</evidence>
<comment type="similarity">
    <text evidence="9">Belongs to the PP2C family.</text>
</comment>
<comment type="cofactor">
    <cofactor evidence="2">
        <name>Mg(2+)</name>
        <dbReference type="ChEBI" id="CHEBI:18420"/>
    </cofactor>
</comment>
<dbReference type="Gene3D" id="3.60.40.10">
    <property type="entry name" value="PPM-type phosphatase domain"/>
    <property type="match status" value="1"/>
</dbReference>
<dbReference type="Proteomes" id="UP000238479">
    <property type="component" value="Chromosome 7"/>
</dbReference>
<evidence type="ECO:0000256" key="5">
    <source>
        <dbReference type="ARBA" id="ARBA00022801"/>
    </source>
</evidence>
<evidence type="ECO:0000313" key="11">
    <source>
        <dbReference type="EMBL" id="PRQ17435.1"/>
    </source>
</evidence>
<dbReference type="InterPro" id="IPR000222">
    <property type="entry name" value="PP2C_BS"/>
</dbReference>
<dbReference type="PROSITE" id="PS51746">
    <property type="entry name" value="PPM_2"/>
    <property type="match status" value="1"/>
</dbReference>
<evidence type="ECO:0000256" key="9">
    <source>
        <dbReference type="RuleBase" id="RU003465"/>
    </source>
</evidence>
<evidence type="ECO:0000256" key="3">
    <source>
        <dbReference type="ARBA" id="ARBA00013081"/>
    </source>
</evidence>
<dbReference type="EC" id="3.1.3.16" evidence="3"/>
<dbReference type="SUPFAM" id="SSF81606">
    <property type="entry name" value="PP2C-like"/>
    <property type="match status" value="1"/>
</dbReference>
<name>A0A2P6P667_ROSCH</name>
<dbReference type="Pfam" id="PF00481">
    <property type="entry name" value="PP2C"/>
    <property type="match status" value="1"/>
</dbReference>
<dbReference type="PANTHER" id="PTHR47992">
    <property type="entry name" value="PROTEIN PHOSPHATASE"/>
    <property type="match status" value="1"/>
</dbReference>
<dbReference type="OMA" id="ECHAWEV"/>
<organism evidence="11 12">
    <name type="scientific">Rosa chinensis</name>
    <name type="common">China rose</name>
    <dbReference type="NCBI Taxonomy" id="74649"/>
    <lineage>
        <taxon>Eukaryota</taxon>
        <taxon>Viridiplantae</taxon>
        <taxon>Streptophyta</taxon>
        <taxon>Embryophyta</taxon>
        <taxon>Tracheophyta</taxon>
        <taxon>Spermatophyta</taxon>
        <taxon>Magnoliopsida</taxon>
        <taxon>eudicotyledons</taxon>
        <taxon>Gunneridae</taxon>
        <taxon>Pentapetalae</taxon>
        <taxon>rosids</taxon>
        <taxon>fabids</taxon>
        <taxon>Rosales</taxon>
        <taxon>Rosaceae</taxon>
        <taxon>Rosoideae</taxon>
        <taxon>Rosoideae incertae sedis</taxon>
        <taxon>Rosa</taxon>
    </lineage>
</organism>
<dbReference type="CDD" id="cd00143">
    <property type="entry name" value="PP2Cc"/>
    <property type="match status" value="1"/>
</dbReference>